<dbReference type="FunFam" id="2.30.30.140:FF:000045">
    <property type="entry name" value="tudor domain-containing protein 7 isoform X1"/>
    <property type="match status" value="1"/>
</dbReference>
<reference evidence="10" key="4">
    <citation type="submission" date="2025-09" db="UniProtKB">
        <authorList>
            <consortium name="Ensembl"/>
        </authorList>
    </citation>
    <scope>IDENTIFICATION</scope>
</reference>
<dbReference type="Gene3D" id="2.30.30.140">
    <property type="match status" value="3"/>
</dbReference>
<dbReference type="GO" id="GO:0005737">
    <property type="term" value="C:cytoplasm"/>
    <property type="evidence" value="ECO:0007669"/>
    <property type="project" value="UniProtKB-SubCell"/>
</dbReference>
<feature type="region of interest" description="Disordered" evidence="7">
    <location>
        <begin position="815"/>
        <end position="861"/>
    </location>
</feature>
<sequence length="1052" mass="117722">MADVELVKKMLREVLTGNMSGPGVTLSRLQSEYKNLTGEQIPHKQMGHENLDTLLHSMPSVVRIERTRSGEVVCFASRSGETAHVAKLVARQRTSRKTGRPQMVNCQMRVKPAAPLVLNGRVCVGSDCVCVYVCSECVWLELKTVPSSPPCPLFPPSIHPSLFPPSVLIQHWHQSCSSLSLSLSPSFLLSFAPTPPPHPTSPTPLSSGKPKPHHSPKDYNPSVGGNYNTQQVQGRLREVLNKYSNGFWVSKLPQLYRELYKQDLPSEALKDLENWTHICTVEKPCSSNPNELLLYPTKDPLPLTPPSSSPSPPASPSSLSPDLKQKLGELLVKYSNGLWAHALPKLYLDTYKVKLPEHVLDNLSLLSDFCTVDYPMPDNPKRAILYKRSTEDENCNRRESAEERRAREEVGRRLSTQAVPPLLIPREEYPSVLVVEATNTNGVILRYIGEGYSQAQETLEDQMREFYCGQNNSSCTPLTSPTSGQLAAVRAEEEEEILRAQVTEVTADKVKVYYVDHGFSEVISKAKLFELHERFYKLPFQATKCKLAGELDLIKLFESMASGKILLAEILERAQTPLVVLYDTSQDDDVNINAACVKALQDKTLASPLQVNSAYMNVAVRSVCSDGTIYCQLPSRGLAKLTEILEKTEAYFHSQVTSEFLVSRPFCGKSCLARYKGKWSRVEITNLHGSRVLDILFIDLGVQASVEVFELREVPPPFLRDLIKIPPQAVKCCLADLAVSGVGSWTPDAVQWLRDAVLNSTDCSMKIAKLDETKRSVVHVYLYTDKNFHDPVRSLNRQMAASDLFKHRGDVFLSSHSSNGTKPQLRRAHSGSGPRPTGGTSTPPGTPPPPSPTPPFKLPPLLDLPPAGHNMDIYVSVACHPGHFVLQPWRDMYKLVVLMGEMILYYNKTEEKPLKVEKNQIYAAKVENNWHRVLVKGVLTNSLVSVYELDYGKHELVSGTQLRPLIQEFRQLPFQGITAQLAGVKQRQWSEEASIVFRNHVEKKPLVAQLEAVQEAHHPWDRKLTVFLVDTSQEERDIWVHDIMAEFADELT</sequence>
<keyword evidence="2" id="KW-0963">Cytoplasm</keyword>
<dbReference type="InterPro" id="IPR047449">
    <property type="entry name" value="Tudor_TDRD7_rpt3"/>
</dbReference>
<name>A0A6Q2ZMM9_ESOLU</name>
<dbReference type="InterPro" id="IPR041966">
    <property type="entry name" value="LOTUS-like"/>
</dbReference>
<evidence type="ECO:0008006" key="12">
    <source>
        <dbReference type="Google" id="ProtNLM"/>
    </source>
</evidence>
<dbReference type="InterPro" id="IPR025605">
    <property type="entry name" value="OST-HTH/LOTUS_dom"/>
</dbReference>
<dbReference type="Pfam" id="PF12872">
    <property type="entry name" value="OST-HTH"/>
    <property type="match status" value="2"/>
</dbReference>
<protein>
    <recommendedName>
        <fullName evidence="12">Tudor domain-containing protein 7B</fullName>
    </recommendedName>
</protein>
<feature type="compositionally biased region" description="Pro residues" evidence="7">
    <location>
        <begin position="844"/>
        <end position="858"/>
    </location>
</feature>
<feature type="domain" description="HTH OST-type" evidence="9">
    <location>
        <begin position="3"/>
        <end position="78"/>
    </location>
</feature>
<evidence type="ECO:0000256" key="6">
    <source>
        <dbReference type="ARBA" id="ARBA00022884"/>
    </source>
</evidence>
<evidence type="ECO:0000259" key="9">
    <source>
        <dbReference type="PROSITE" id="PS51644"/>
    </source>
</evidence>
<dbReference type="Gene3D" id="2.40.50.90">
    <property type="match status" value="3"/>
</dbReference>
<dbReference type="PROSITE" id="PS51644">
    <property type="entry name" value="HTH_OST"/>
    <property type="match status" value="3"/>
</dbReference>
<feature type="domain" description="HTH OST-type" evidence="9">
    <location>
        <begin position="319"/>
        <end position="389"/>
    </location>
</feature>
<dbReference type="GO" id="GO:0003723">
    <property type="term" value="F:RNA binding"/>
    <property type="evidence" value="ECO:0007669"/>
    <property type="project" value="UniProtKB-KW"/>
</dbReference>
<evidence type="ECO:0000256" key="5">
    <source>
        <dbReference type="ARBA" id="ARBA00022871"/>
    </source>
</evidence>
<reference evidence="10" key="2">
    <citation type="submission" date="2020-02" db="EMBL/GenBank/DDBJ databases">
        <title>Esox lucius (northern pike) genome, fEsoLuc1, primary haplotype.</title>
        <authorList>
            <person name="Myers G."/>
            <person name="Karagic N."/>
            <person name="Meyer A."/>
            <person name="Pippel M."/>
            <person name="Reichard M."/>
            <person name="Winkler S."/>
            <person name="Tracey A."/>
            <person name="Sims Y."/>
            <person name="Howe K."/>
            <person name="Rhie A."/>
            <person name="Formenti G."/>
            <person name="Durbin R."/>
            <person name="Fedrigo O."/>
            <person name="Jarvis E.D."/>
        </authorList>
    </citation>
    <scope>NUCLEOTIDE SEQUENCE [LARGE SCALE GENOMIC DNA]</scope>
</reference>
<feature type="compositionally biased region" description="Pro residues" evidence="7">
    <location>
        <begin position="302"/>
        <end position="315"/>
    </location>
</feature>
<keyword evidence="5" id="KW-0744">Spermatogenesis</keyword>
<evidence type="ECO:0000313" key="11">
    <source>
        <dbReference type="Proteomes" id="UP000265140"/>
    </source>
</evidence>
<feature type="compositionally biased region" description="Low complexity" evidence="7">
    <location>
        <begin position="830"/>
        <end position="843"/>
    </location>
</feature>
<evidence type="ECO:0000256" key="4">
    <source>
        <dbReference type="ARBA" id="ARBA00022782"/>
    </source>
</evidence>
<comment type="subcellular location">
    <subcellularLocation>
        <location evidence="1">Cytoplasm</location>
    </subcellularLocation>
</comment>
<evidence type="ECO:0000259" key="8">
    <source>
        <dbReference type="PROSITE" id="PS50304"/>
    </source>
</evidence>
<evidence type="ECO:0000256" key="3">
    <source>
        <dbReference type="ARBA" id="ARBA00022737"/>
    </source>
</evidence>
<evidence type="ECO:0000256" key="7">
    <source>
        <dbReference type="SAM" id="MobiDB-lite"/>
    </source>
</evidence>
<dbReference type="Proteomes" id="UP000265140">
    <property type="component" value="Chromosome 24"/>
</dbReference>
<dbReference type="FunFam" id="2.30.30.140:FF:000065">
    <property type="entry name" value="tudor domain-containing protein 7"/>
    <property type="match status" value="1"/>
</dbReference>
<dbReference type="CDD" id="cd09974">
    <property type="entry name" value="LOTUS_3_TDRD7"/>
    <property type="match status" value="1"/>
</dbReference>
<evidence type="ECO:0000256" key="2">
    <source>
        <dbReference type="ARBA" id="ARBA00022490"/>
    </source>
</evidence>
<dbReference type="PROSITE" id="PS50304">
    <property type="entry name" value="TUDOR"/>
    <property type="match status" value="1"/>
</dbReference>
<keyword evidence="6" id="KW-0694">RNA-binding</keyword>
<dbReference type="Bgee" id="ENSELUG00000009732">
    <property type="expression patterns" value="Expressed in camera-type eye and 11 other cell types or tissues"/>
</dbReference>
<evidence type="ECO:0000313" key="10">
    <source>
        <dbReference type="Ensembl" id="ENSELUP00000079203.2"/>
    </source>
</evidence>
<feature type="domain" description="HTH OST-type" evidence="9">
    <location>
        <begin position="228"/>
        <end position="298"/>
    </location>
</feature>
<feature type="domain" description="Tudor" evidence="8">
    <location>
        <begin position="480"/>
        <end position="538"/>
    </location>
</feature>
<evidence type="ECO:0000256" key="1">
    <source>
        <dbReference type="ARBA" id="ARBA00004496"/>
    </source>
</evidence>
<dbReference type="Ensembl" id="ENSELUT00000066382.2">
    <property type="protein sequence ID" value="ENSELUP00000079203.2"/>
    <property type="gene ID" value="ENSELUG00000009732.3"/>
</dbReference>
<reference evidence="11" key="1">
    <citation type="journal article" date="2014" name="PLoS ONE">
        <title>The genome and linkage map of the northern pike (Esox lucius): conserved synteny revealed between the salmonid sister group and the Neoteleostei.</title>
        <authorList>
            <person name="Rondeau E.B."/>
            <person name="Minkley D.R."/>
            <person name="Leong J.S."/>
            <person name="Messmer A.M."/>
            <person name="Jantzen J.R."/>
            <person name="von Schalburg K.R."/>
            <person name="Lemon C."/>
            <person name="Bird N.H."/>
            <person name="Koop B.F."/>
        </authorList>
    </citation>
    <scope>NUCLEOTIDE SEQUENCE</scope>
</reference>
<dbReference type="PANTHER" id="PTHR22948:SF14">
    <property type="entry name" value="TUDOR DOMAIN-CONTAINING PROTEIN 7"/>
    <property type="match status" value="1"/>
</dbReference>
<organism evidence="10 11">
    <name type="scientific">Esox lucius</name>
    <name type="common">Northern pike</name>
    <dbReference type="NCBI Taxonomy" id="8010"/>
    <lineage>
        <taxon>Eukaryota</taxon>
        <taxon>Metazoa</taxon>
        <taxon>Chordata</taxon>
        <taxon>Craniata</taxon>
        <taxon>Vertebrata</taxon>
        <taxon>Euteleostomi</taxon>
        <taxon>Actinopterygii</taxon>
        <taxon>Neopterygii</taxon>
        <taxon>Teleostei</taxon>
        <taxon>Protacanthopterygii</taxon>
        <taxon>Esociformes</taxon>
        <taxon>Esocidae</taxon>
        <taxon>Esox</taxon>
    </lineage>
</organism>
<keyword evidence="4" id="KW-0221">Differentiation</keyword>
<feature type="region of interest" description="Disordered" evidence="7">
    <location>
        <begin position="195"/>
        <end position="228"/>
    </location>
</feature>
<dbReference type="PANTHER" id="PTHR22948">
    <property type="entry name" value="TUDOR DOMAIN CONTAINING PROTEIN"/>
    <property type="match status" value="1"/>
</dbReference>
<dbReference type="CDD" id="cd09973">
    <property type="entry name" value="LOTUS_2_TDRD7"/>
    <property type="match status" value="1"/>
</dbReference>
<dbReference type="SMART" id="SM00333">
    <property type="entry name" value="TUDOR"/>
    <property type="match status" value="3"/>
</dbReference>
<proteinExistence type="predicted"/>
<accession>A0A6Q2ZMM9</accession>
<dbReference type="InterPro" id="IPR002999">
    <property type="entry name" value="Tudor"/>
</dbReference>
<dbReference type="InterPro" id="IPR035437">
    <property type="entry name" value="SNase_OB-fold_sf"/>
</dbReference>
<dbReference type="Gene3D" id="3.30.420.610">
    <property type="entry name" value="LOTUS domain-like"/>
    <property type="match status" value="3"/>
</dbReference>
<dbReference type="AlphaFoldDB" id="A0A6Q2ZMM9"/>
<dbReference type="GO" id="GO:0007283">
    <property type="term" value="P:spermatogenesis"/>
    <property type="evidence" value="ECO:0007669"/>
    <property type="project" value="UniProtKB-KW"/>
</dbReference>
<dbReference type="Pfam" id="PF00567">
    <property type="entry name" value="TUDOR"/>
    <property type="match status" value="3"/>
</dbReference>
<feature type="region of interest" description="Disordered" evidence="7">
    <location>
        <begin position="294"/>
        <end position="322"/>
    </location>
</feature>
<dbReference type="InterPro" id="IPR037978">
    <property type="entry name" value="TDRD7_LOTUS_3"/>
</dbReference>
<dbReference type="GO" id="GO:0030154">
    <property type="term" value="P:cell differentiation"/>
    <property type="evidence" value="ECO:0007669"/>
    <property type="project" value="UniProtKB-KW"/>
</dbReference>
<keyword evidence="3" id="KW-0677">Repeat</keyword>
<dbReference type="SUPFAM" id="SSF63748">
    <property type="entry name" value="Tudor/PWWP/MBT"/>
    <property type="match status" value="3"/>
</dbReference>
<reference evidence="10" key="3">
    <citation type="submission" date="2025-08" db="UniProtKB">
        <authorList>
            <consortium name="Ensembl"/>
        </authorList>
    </citation>
    <scope>IDENTIFICATION</scope>
</reference>
<dbReference type="InterPro" id="IPR050621">
    <property type="entry name" value="Tudor_domain_containing"/>
</dbReference>
<dbReference type="GeneTree" id="ENSGT00890000139482"/>
<keyword evidence="11" id="KW-1185">Reference proteome</keyword>
<dbReference type="CDD" id="cd20429">
    <property type="entry name" value="Tudor_TDRD7_rpt3"/>
    <property type="match status" value="1"/>
</dbReference>